<dbReference type="KEGG" id="fax:FUAX_17000"/>
<organism evidence="1 2">
    <name type="scientific">Fulvitalea axinellae</name>
    <dbReference type="NCBI Taxonomy" id="1182444"/>
    <lineage>
        <taxon>Bacteria</taxon>
        <taxon>Pseudomonadati</taxon>
        <taxon>Bacteroidota</taxon>
        <taxon>Cytophagia</taxon>
        <taxon>Cytophagales</taxon>
        <taxon>Persicobacteraceae</taxon>
        <taxon>Fulvitalea</taxon>
    </lineage>
</organism>
<protein>
    <submittedName>
        <fullName evidence="1">Uncharacterized protein</fullName>
    </submittedName>
</protein>
<sequence>MKATRKPEVSAGGIAVAGPEMLPSPVFDMEVMREKLRSLDPKVKPAFFDLLKTFHREHQLTLTEGLTDGRDLVMLDSLRQMHRLIYTDQAIFFRGKQRPQLENISAFLWWLQHTSLKISARLKEKDKYSELYTIEGSDGGKRSFLEDMRKVTVMCGRDLFRDFLYGHMRAHGTPCVVKLVPLSPDGGFPGPSVTPTATTLYYPEKWDEGMWMKPYADWRAVHRLYIHYPLFVRWIGVLMKNFPFFDISLPSTSLFRRLLDINPESVRSLEMFHSNPVDFFGFEDLGGGTEAVKPDNPEVSPYTQAFVGLQKIIHSFMWQGDKAVERFFGKLPELLMSLSDFNEEGRARLYPLRAEGIESGLMLIKGDLSRKTMLENYMGSQLMSLCAPDVVIPKIYPIFSDGFPQLVDSTGKQMLESLTPKPGKGAVSFSTLLESGAFEVMREMHGRQKGPTQYRLGQHLSYLHALAKRLGVLNAEMLEPGTSLGLVEGALPERKHPPEEVSTMDLYKVMAGYTFIGHLIGDRKASDFIRSEGASFMNESWLHYDDETEELKVAAMTSNASSAIISFKKSNRFVTEFREANGKDEDAELIAFRNFFEAFTVEPEKRLYKDNFVRFVAEVPEGQEDLDADTKLRVLAVAIGIMRSALRIYYNTPELDRLEKLLEFPLISYNKNFAFRRLRAFADLVESYGPDKLKGLCDFYERKEKAEGHLSPVNYTEPYRPYDPNPTKVGRIVMVAGHKVLWVEGVLDYFNQSALMKLIKENKDLQIMVLGKVPGTVALENTHELGKLVYNRQIHIVLCPSASACSGGATLVHSARRTVILALEGEDISLTKRVGVHEWFNKATGKGGQRYIDLSHLEYYKQLGMTEQEAYDFDRFQSRVAPREGMHYITEEEANRWRFGDVVYIPAEMPVDEAIIRFVIPYLPPPYCPSPPNSPPESGRKDGPG</sequence>
<dbReference type="RefSeq" id="WP_338394479.1">
    <property type="nucleotide sequence ID" value="NZ_AP025314.1"/>
</dbReference>
<dbReference type="Proteomes" id="UP001348817">
    <property type="component" value="Chromosome"/>
</dbReference>
<proteinExistence type="predicted"/>
<gene>
    <name evidence="1" type="ORF">FUAX_17000</name>
</gene>
<name>A0AAU9CGW7_9BACT</name>
<dbReference type="AlphaFoldDB" id="A0AAU9CGW7"/>
<evidence type="ECO:0000313" key="2">
    <source>
        <dbReference type="Proteomes" id="UP001348817"/>
    </source>
</evidence>
<dbReference type="EMBL" id="AP025314">
    <property type="protein sequence ID" value="BDD09268.1"/>
    <property type="molecule type" value="Genomic_DNA"/>
</dbReference>
<keyword evidence="2" id="KW-1185">Reference proteome</keyword>
<reference evidence="1 2" key="1">
    <citation type="submission" date="2021-12" db="EMBL/GenBank/DDBJ databases">
        <title>Genome sequencing of bacteria with rrn-lacking chromosome and rrn-plasmid.</title>
        <authorList>
            <person name="Anda M."/>
            <person name="Iwasaki W."/>
        </authorList>
    </citation>
    <scope>NUCLEOTIDE SEQUENCE [LARGE SCALE GENOMIC DNA]</scope>
    <source>
        <strain evidence="1 2">DSM 100852</strain>
    </source>
</reference>
<evidence type="ECO:0000313" key="1">
    <source>
        <dbReference type="EMBL" id="BDD09268.1"/>
    </source>
</evidence>
<accession>A0AAU9CGW7</accession>